<organism evidence="1">
    <name type="scientific">Aquifex aeolicus</name>
    <dbReference type="NCBI Taxonomy" id="63363"/>
    <lineage>
        <taxon>Bacteria</taxon>
        <taxon>Pseudomonadati</taxon>
        <taxon>Aquificota</taxon>
        <taxon>Aquificia</taxon>
        <taxon>Aquificales</taxon>
        <taxon>Aquificaceae</taxon>
        <taxon>Aquifex</taxon>
    </lineage>
</organism>
<sequence>MKAKKSVMQLETVRVDNFRLEWSLSTLENKFDPGDYTVNLDFNIAPLDESEQLYGIKLLLKVNERKTSTPFRAKTELYGTFRFTSEEISEERKARYLLLNGLSILYSFARGYFFAKLDSLPPDSRLLPTVNLLDLVEKKAAPKRENT</sequence>
<evidence type="ECO:0000313" key="1">
    <source>
        <dbReference type="EMBL" id="HHJ63502.1"/>
    </source>
</evidence>
<dbReference type="EMBL" id="DRNB01000039">
    <property type="protein sequence ID" value="HHJ63502.1"/>
    <property type="molecule type" value="Genomic_DNA"/>
</dbReference>
<dbReference type="AlphaFoldDB" id="A0A7C5QHB9"/>
<dbReference type="Proteomes" id="UP000885792">
    <property type="component" value="Unassembled WGS sequence"/>
</dbReference>
<proteinExistence type="predicted"/>
<dbReference type="InterPro" id="IPR035958">
    <property type="entry name" value="SecB-like_sf"/>
</dbReference>
<accession>A0A7C5QHB9</accession>
<name>A0A7C5QHB9_AQUAO</name>
<protein>
    <recommendedName>
        <fullName evidence="2">Preprotein translocase subunit SecB</fullName>
    </recommendedName>
</protein>
<comment type="caution">
    <text evidence="1">The sequence shown here is derived from an EMBL/GenBank/DDBJ whole genome shotgun (WGS) entry which is preliminary data.</text>
</comment>
<evidence type="ECO:0008006" key="2">
    <source>
        <dbReference type="Google" id="ProtNLM"/>
    </source>
</evidence>
<dbReference type="SUPFAM" id="SSF54611">
    <property type="entry name" value="SecB-like"/>
    <property type="match status" value="1"/>
</dbReference>
<reference evidence="1" key="1">
    <citation type="journal article" date="2020" name="mSystems">
        <title>Genome- and Community-Level Interaction Insights into Carbon Utilization and Element Cycling Functions of Hydrothermarchaeota in Hydrothermal Sediment.</title>
        <authorList>
            <person name="Zhou Z."/>
            <person name="Liu Y."/>
            <person name="Xu W."/>
            <person name="Pan J."/>
            <person name="Luo Z.H."/>
            <person name="Li M."/>
        </authorList>
    </citation>
    <scope>NUCLEOTIDE SEQUENCE [LARGE SCALE GENOMIC DNA]</scope>
    <source>
        <strain evidence="1">HyVt-501</strain>
    </source>
</reference>
<dbReference type="Gene3D" id="3.10.420.10">
    <property type="entry name" value="SecB-like"/>
    <property type="match status" value="1"/>
</dbReference>
<gene>
    <name evidence="1" type="ORF">ENJ61_01195</name>
</gene>